<organism evidence="1 2">
    <name type="scientific">Rhizoctonia solani</name>
    <dbReference type="NCBI Taxonomy" id="456999"/>
    <lineage>
        <taxon>Eukaryota</taxon>
        <taxon>Fungi</taxon>
        <taxon>Dikarya</taxon>
        <taxon>Basidiomycota</taxon>
        <taxon>Agaricomycotina</taxon>
        <taxon>Agaricomycetes</taxon>
        <taxon>Cantharellales</taxon>
        <taxon>Ceratobasidiaceae</taxon>
        <taxon>Rhizoctonia</taxon>
    </lineage>
</organism>
<dbReference type="Proteomes" id="UP000663861">
    <property type="component" value="Unassembled WGS sequence"/>
</dbReference>
<evidence type="ECO:0008006" key="3">
    <source>
        <dbReference type="Google" id="ProtNLM"/>
    </source>
</evidence>
<feature type="non-terminal residue" evidence="1">
    <location>
        <position position="617"/>
    </location>
</feature>
<reference evidence="1" key="1">
    <citation type="submission" date="2021-01" db="EMBL/GenBank/DDBJ databases">
        <authorList>
            <person name="Kaushik A."/>
        </authorList>
    </citation>
    <scope>NUCLEOTIDE SEQUENCE</scope>
    <source>
        <strain evidence="1">AG4-RS23</strain>
    </source>
</reference>
<sequence length="617" mass="69905">YFIESCDSPSFPNHTYCRYLQDLCVIGDLLSSTAREINMGHSNNLPYPAIKQWEDFSASLVASTKDYLDHCCNLGTEALCQGAKPEDLAARIDANMQAAHATISHQLAESCAVLLRTRNKLVSPFYHFPKEVTSEIFLNVVYDYTNYTNKQQPKSLPADEEVKLIYHRLCKLLKVCSTWREIVVSTRLLWLVIPLVETHSGKQLPFELALERSSRTKQHLAYINNMQSPALQDVLMEVLQKYGDCFHNINLSTISLDATAQAIQILLQHDTSLSLSKLSIKTNDYANHRVATSHHPFYLFDPDSPDVTSFAKLVGALSTFYISNTYIYWNTITFSSRLVELCISHIALSEGEPIFQLLYALNSASELCDLKIISLSTRRDSEVTFDPKIYPMVVLPNLQSLHLQSLYSNTLEVLLSKIAPGTHRLTLYFGRETLQANVSGMPHQNDPNLVDISPLCAILKAVQVDTLLLSMDWGGPWLVGGVFRRLLKAMPTLKTLKMDGWVFDRDDSWSLKHLTRSINGPEDSQDSLPPALENIYLNDVAICDQANFREMVLSHSPQQVILGGREAFAFSLEGAQFKPLQESSELVQWLRSKVPNTRLVDSEYRLPEFYEGEWRLW</sequence>
<proteinExistence type="predicted"/>
<evidence type="ECO:0000313" key="2">
    <source>
        <dbReference type="Proteomes" id="UP000663861"/>
    </source>
</evidence>
<gene>
    <name evidence="1" type="ORF">RDB_LOCUS136904</name>
</gene>
<accession>A0A8H3HI88</accession>
<evidence type="ECO:0000313" key="1">
    <source>
        <dbReference type="EMBL" id="CAE6510455.1"/>
    </source>
</evidence>
<dbReference type="AlphaFoldDB" id="A0A8H3HI88"/>
<protein>
    <recommendedName>
        <fullName evidence="3">F-box domain-containing protein</fullName>
    </recommendedName>
</protein>
<comment type="caution">
    <text evidence="1">The sequence shown here is derived from an EMBL/GenBank/DDBJ whole genome shotgun (WGS) entry which is preliminary data.</text>
</comment>
<name>A0A8H3HI88_9AGAM</name>
<dbReference type="EMBL" id="CAJMWY010003879">
    <property type="protein sequence ID" value="CAE6510455.1"/>
    <property type="molecule type" value="Genomic_DNA"/>
</dbReference>